<accession>A0A346SCH4</accession>
<sequence length="274" mass="30167">MASRGQWPKGIEWHPYQMSAVVAKAECKEELLNALYGEVTVKELEETDLGILTPHRAERKLVATPLLPPRTQGRIAAVLKKLRTTRNTGGLLFLEKIVVVFTPHVPDDVVGEVTIWVHDNMLPHLNSVGERVCFPLNAGPRLMAFYPPYSIPLSCRVGEIPRCLYIVSEYSGVSFASGASPFSLYIMWQPKIEATAHNYLPRSPLNLPICRHQVKNSLQSMAAQKSAISGAISTRSADIPNLEREIAEAQPRLETPGSRTIYDGVGLGIASTSN</sequence>
<dbReference type="EMBL" id="MG182693">
    <property type="protein sequence ID" value="AXT18262.1"/>
    <property type="molecule type" value="Genomic_RNA"/>
</dbReference>
<evidence type="ECO:0000313" key="3">
    <source>
        <dbReference type="EMBL" id="AXT18262.1"/>
    </source>
</evidence>
<keyword evidence="1" id="KW-0813">Transport</keyword>
<keyword evidence="2" id="KW-0916">Viral movement protein</keyword>
<organism evidence="3">
    <name type="scientific">Opium poppy mosaic virus</name>
    <dbReference type="NCBI Taxonomy" id="473784"/>
    <lineage>
        <taxon>Viruses</taxon>
        <taxon>Riboviria</taxon>
        <taxon>Orthornavirae</taxon>
        <taxon>Kitrinoviricota</taxon>
        <taxon>Tolucaviricetes</taxon>
        <taxon>Tolivirales</taxon>
        <taxon>Tombusviridae</taxon>
        <taxon>Calvusvirinae</taxon>
        <taxon>Umbravirus</taxon>
        <taxon>Umbravirus papaveri</taxon>
    </lineage>
</organism>
<dbReference type="InterPro" id="IPR000603">
    <property type="entry name" value="MPV"/>
</dbReference>
<evidence type="ECO:0000256" key="1">
    <source>
        <dbReference type="ARBA" id="ARBA00022448"/>
    </source>
</evidence>
<name>A0A346SCH4_9TOMB</name>
<protein>
    <submittedName>
        <fullName evidence="3">p30</fullName>
    </submittedName>
</protein>
<dbReference type="GO" id="GO:0046740">
    <property type="term" value="P:transport of virus in host, cell to cell"/>
    <property type="evidence" value="ECO:0007669"/>
    <property type="project" value="UniProtKB-KW"/>
</dbReference>
<reference evidence="3" key="1">
    <citation type="submission" date="2017-10" db="EMBL/GenBank/DDBJ databases">
        <title>Transcription and translation of Opium poppy mosaic umbravirus.</title>
        <authorList>
            <person name="Du Z."/>
            <person name="Simon A.E."/>
        </authorList>
    </citation>
    <scope>NUCLEOTIDE SEQUENCE</scope>
    <source>
        <strain evidence="3">PHEL5235</strain>
    </source>
</reference>
<proteinExistence type="predicted"/>
<evidence type="ECO:0000256" key="2">
    <source>
        <dbReference type="ARBA" id="ARBA00023031"/>
    </source>
</evidence>
<dbReference type="Pfam" id="PF00803">
    <property type="entry name" value="3A"/>
    <property type="match status" value="1"/>
</dbReference>
<gene>
    <name evidence="3" type="primary">N-ORF4</name>
</gene>